<gene>
    <name evidence="8" type="ORF">MNB_SV-5-1504</name>
</gene>
<accession>A0A1W1ECY3</accession>
<dbReference type="AlphaFoldDB" id="A0A1W1ECY3"/>
<dbReference type="InterPro" id="IPR005331">
    <property type="entry name" value="Sulfotransferase"/>
</dbReference>
<dbReference type="PANTHER" id="PTHR12137:SF54">
    <property type="entry name" value="CARBOHYDRATE SULFOTRANSFERASE"/>
    <property type="match status" value="1"/>
</dbReference>
<proteinExistence type="predicted"/>
<dbReference type="GO" id="GO:0000139">
    <property type="term" value="C:Golgi membrane"/>
    <property type="evidence" value="ECO:0007669"/>
    <property type="project" value="UniProtKB-SubCell"/>
</dbReference>
<comment type="subcellular location">
    <subcellularLocation>
        <location evidence="1">Golgi apparatus membrane</location>
        <topology evidence="1">Single-pass type II membrane protein</topology>
    </subcellularLocation>
</comment>
<evidence type="ECO:0000256" key="2">
    <source>
        <dbReference type="ARBA" id="ARBA00022679"/>
    </source>
</evidence>
<organism evidence="8">
    <name type="scientific">hydrothermal vent metagenome</name>
    <dbReference type="NCBI Taxonomy" id="652676"/>
    <lineage>
        <taxon>unclassified sequences</taxon>
        <taxon>metagenomes</taxon>
        <taxon>ecological metagenomes</taxon>
    </lineage>
</organism>
<keyword evidence="8" id="KW-0328">Glycosyltransferase</keyword>
<protein>
    <submittedName>
        <fullName evidence="8">Alpha-2,3-sialyltransferase</fullName>
    </submittedName>
</protein>
<evidence type="ECO:0000256" key="6">
    <source>
        <dbReference type="ARBA" id="ARBA00023136"/>
    </source>
</evidence>
<sequence length="167" mass="20057">MEKKNIPIFKDYNHAYKCIYIHIPKVAGISIEKALFNQKVGHKWALMYKGEDKKLSDIKDFEHFIKSLNDEVFKTNILKWTHFIPQYKYVCDQQGDLIIDFIGKFENIHDDFSCISKILNITTNLTHENKTKHKQEYQKLYTEEMRSIVSSIYKKDFEIFNYDFQIK</sequence>
<evidence type="ECO:0000313" key="8">
    <source>
        <dbReference type="EMBL" id="SFZ97907.1"/>
    </source>
</evidence>
<dbReference type="PANTHER" id="PTHR12137">
    <property type="entry name" value="CARBOHYDRATE SULFOTRANSFERASE"/>
    <property type="match status" value="1"/>
</dbReference>
<dbReference type="GO" id="GO:0016757">
    <property type="term" value="F:glycosyltransferase activity"/>
    <property type="evidence" value="ECO:0007669"/>
    <property type="project" value="UniProtKB-KW"/>
</dbReference>
<dbReference type="EMBL" id="FPKX01000028">
    <property type="protein sequence ID" value="SFZ97907.1"/>
    <property type="molecule type" value="Genomic_DNA"/>
</dbReference>
<keyword evidence="5" id="KW-0333">Golgi apparatus</keyword>
<evidence type="ECO:0000256" key="5">
    <source>
        <dbReference type="ARBA" id="ARBA00023034"/>
    </source>
</evidence>
<keyword evidence="7" id="KW-0325">Glycoprotein</keyword>
<keyword evidence="6" id="KW-0472">Membrane</keyword>
<evidence type="ECO:0000256" key="4">
    <source>
        <dbReference type="ARBA" id="ARBA00022989"/>
    </source>
</evidence>
<keyword evidence="2 8" id="KW-0808">Transferase</keyword>
<name>A0A1W1ECY3_9ZZZZ</name>
<dbReference type="GO" id="GO:0016051">
    <property type="term" value="P:carbohydrate biosynthetic process"/>
    <property type="evidence" value="ECO:0007669"/>
    <property type="project" value="InterPro"/>
</dbReference>
<dbReference type="InterPro" id="IPR018011">
    <property type="entry name" value="Carb_sulfotrans_8-10"/>
</dbReference>
<reference evidence="8" key="1">
    <citation type="submission" date="2016-10" db="EMBL/GenBank/DDBJ databases">
        <authorList>
            <person name="de Groot N.N."/>
        </authorList>
    </citation>
    <scope>NUCLEOTIDE SEQUENCE</scope>
</reference>
<keyword evidence="4" id="KW-1133">Transmembrane helix</keyword>
<dbReference type="Pfam" id="PF03567">
    <property type="entry name" value="Sulfotransfer_2"/>
    <property type="match status" value="1"/>
</dbReference>
<dbReference type="GO" id="GO:0008146">
    <property type="term" value="F:sulfotransferase activity"/>
    <property type="evidence" value="ECO:0007669"/>
    <property type="project" value="InterPro"/>
</dbReference>
<evidence type="ECO:0000256" key="3">
    <source>
        <dbReference type="ARBA" id="ARBA00022692"/>
    </source>
</evidence>
<evidence type="ECO:0000256" key="7">
    <source>
        <dbReference type="ARBA" id="ARBA00023180"/>
    </source>
</evidence>
<keyword evidence="3" id="KW-0812">Transmembrane</keyword>
<evidence type="ECO:0000256" key="1">
    <source>
        <dbReference type="ARBA" id="ARBA00004323"/>
    </source>
</evidence>